<protein>
    <submittedName>
        <fullName evidence="1">Uncharacterized protein</fullName>
    </submittedName>
</protein>
<reference evidence="1" key="1">
    <citation type="submission" date="2020-11" db="EMBL/GenBank/DDBJ databases">
        <authorList>
            <consortium name="DOE Joint Genome Institute"/>
            <person name="Ahrendt S."/>
            <person name="Riley R."/>
            <person name="Andreopoulos W."/>
            <person name="LaButti K."/>
            <person name="Pangilinan J."/>
            <person name="Ruiz-duenas F.J."/>
            <person name="Barrasa J.M."/>
            <person name="Sanchez-Garcia M."/>
            <person name="Camarero S."/>
            <person name="Miyauchi S."/>
            <person name="Serrano A."/>
            <person name="Linde D."/>
            <person name="Babiker R."/>
            <person name="Drula E."/>
            <person name="Ayuso-Fernandez I."/>
            <person name="Pacheco R."/>
            <person name="Padilla G."/>
            <person name="Ferreira P."/>
            <person name="Barriuso J."/>
            <person name="Kellner H."/>
            <person name="Castanera R."/>
            <person name="Alfaro M."/>
            <person name="Ramirez L."/>
            <person name="Pisabarro A.G."/>
            <person name="Kuo A."/>
            <person name="Tritt A."/>
            <person name="Lipzen A."/>
            <person name="He G."/>
            <person name="Yan M."/>
            <person name="Ng V."/>
            <person name="Cullen D."/>
            <person name="Martin F."/>
            <person name="Rosso M.-N."/>
            <person name="Henrissat B."/>
            <person name="Hibbett D."/>
            <person name="Martinez A.T."/>
            <person name="Grigoriev I.V."/>
        </authorList>
    </citation>
    <scope>NUCLEOTIDE SEQUENCE</scope>
    <source>
        <strain evidence="1">AH 44721</strain>
    </source>
</reference>
<dbReference type="EMBL" id="JADNYJ010000073">
    <property type="protein sequence ID" value="KAF8891082.1"/>
    <property type="molecule type" value="Genomic_DNA"/>
</dbReference>
<name>A0A9P5NLI5_GYMJU</name>
<evidence type="ECO:0000313" key="2">
    <source>
        <dbReference type="Proteomes" id="UP000724874"/>
    </source>
</evidence>
<keyword evidence="2" id="KW-1185">Reference proteome</keyword>
<gene>
    <name evidence="1" type="ORF">CPB84DRAFT_1383500</name>
</gene>
<dbReference type="AlphaFoldDB" id="A0A9P5NLI5"/>
<proteinExistence type="predicted"/>
<evidence type="ECO:0000313" key="1">
    <source>
        <dbReference type="EMBL" id="KAF8891082.1"/>
    </source>
</evidence>
<sequence>MARPILQYHKYLLLYPMTEHSTHLDNLLRPALEQILSPSAMYGRHLQSFGIIVEEATPLPSIPHLFIPFPFSVASFFRSHLPHLPMLLQRISPLLLTDHPHINTSLTTFCIIVPLSFFPQSFQYFLSNLYLFKSVLNLKFLSAQCIFCLGLPLKDMLSSQISFHYSTGVDSQT</sequence>
<accession>A0A9P5NLI5</accession>
<dbReference type="Proteomes" id="UP000724874">
    <property type="component" value="Unassembled WGS sequence"/>
</dbReference>
<comment type="caution">
    <text evidence="1">The sequence shown here is derived from an EMBL/GenBank/DDBJ whole genome shotgun (WGS) entry which is preliminary data.</text>
</comment>
<organism evidence="1 2">
    <name type="scientific">Gymnopilus junonius</name>
    <name type="common">Spectacular rustgill mushroom</name>
    <name type="synonym">Gymnopilus spectabilis subsp. junonius</name>
    <dbReference type="NCBI Taxonomy" id="109634"/>
    <lineage>
        <taxon>Eukaryota</taxon>
        <taxon>Fungi</taxon>
        <taxon>Dikarya</taxon>
        <taxon>Basidiomycota</taxon>
        <taxon>Agaricomycotina</taxon>
        <taxon>Agaricomycetes</taxon>
        <taxon>Agaricomycetidae</taxon>
        <taxon>Agaricales</taxon>
        <taxon>Agaricineae</taxon>
        <taxon>Hymenogastraceae</taxon>
        <taxon>Gymnopilus</taxon>
    </lineage>
</organism>